<evidence type="ECO:0000313" key="9">
    <source>
        <dbReference type="Proteomes" id="UP000033684"/>
    </source>
</evidence>
<evidence type="ECO:0000256" key="3">
    <source>
        <dbReference type="ARBA" id="ARBA00022960"/>
    </source>
</evidence>
<dbReference type="InterPro" id="IPR018187">
    <property type="entry name" value="Asp/Glu_racemase_AS_1"/>
</dbReference>
<feature type="active site" description="Proton donor/acceptor" evidence="7">
    <location>
        <position position="73"/>
    </location>
</feature>
<evidence type="ECO:0000256" key="1">
    <source>
        <dbReference type="ARBA" id="ARBA00001602"/>
    </source>
</evidence>
<protein>
    <recommendedName>
        <fullName evidence="2 7">Glutamate racemase</fullName>
        <ecNumber evidence="2 7">5.1.1.3</ecNumber>
    </recommendedName>
</protein>
<feature type="binding site" evidence="7">
    <location>
        <begin position="74"/>
        <end position="75"/>
    </location>
    <ligand>
        <name>substrate</name>
    </ligand>
</feature>
<feature type="binding site" evidence="7">
    <location>
        <begin position="184"/>
        <end position="185"/>
    </location>
    <ligand>
        <name>substrate</name>
    </ligand>
</feature>
<keyword evidence="4 7" id="KW-0573">Peptidoglycan synthesis</keyword>
<feature type="active site" description="Proton donor/acceptor" evidence="7">
    <location>
        <position position="183"/>
    </location>
</feature>
<evidence type="ECO:0000256" key="7">
    <source>
        <dbReference type="HAMAP-Rule" id="MF_00258"/>
    </source>
</evidence>
<evidence type="ECO:0000256" key="4">
    <source>
        <dbReference type="ARBA" id="ARBA00022984"/>
    </source>
</evidence>
<dbReference type="EC" id="5.1.1.3" evidence="2 7"/>
<dbReference type="EMBL" id="LAJX01000090">
    <property type="protein sequence ID" value="KJV06740.1"/>
    <property type="molecule type" value="Genomic_DNA"/>
</dbReference>
<dbReference type="AlphaFoldDB" id="A0A0F3IJ01"/>
<dbReference type="GO" id="GO:0008360">
    <property type="term" value="P:regulation of cell shape"/>
    <property type="evidence" value="ECO:0007669"/>
    <property type="project" value="UniProtKB-KW"/>
</dbReference>
<accession>A0A0F3IJ01</accession>
<organism evidence="8 9">
    <name type="scientific">Methylocucumis oryzae</name>
    <dbReference type="NCBI Taxonomy" id="1632867"/>
    <lineage>
        <taxon>Bacteria</taxon>
        <taxon>Pseudomonadati</taxon>
        <taxon>Pseudomonadota</taxon>
        <taxon>Gammaproteobacteria</taxon>
        <taxon>Methylococcales</taxon>
        <taxon>Methylococcaceae</taxon>
        <taxon>Methylocucumis</taxon>
    </lineage>
</organism>
<dbReference type="PATRIC" id="fig|1632867.3.peg.5662"/>
<dbReference type="OrthoDB" id="9801055at2"/>
<dbReference type="SUPFAM" id="SSF53681">
    <property type="entry name" value="Aspartate/glutamate racemase"/>
    <property type="match status" value="2"/>
</dbReference>
<name>A0A0F3IJ01_9GAMM</name>
<comment type="similarity">
    <text evidence="7">Belongs to the aspartate/glutamate racemases family.</text>
</comment>
<keyword evidence="3 7" id="KW-0133">Cell shape</keyword>
<comment type="pathway">
    <text evidence="7">Cell wall biogenesis; peptidoglycan biosynthesis.</text>
</comment>
<comment type="caution">
    <text evidence="8">The sequence shown here is derived from an EMBL/GenBank/DDBJ whole genome shotgun (WGS) entry which is preliminary data.</text>
</comment>
<dbReference type="NCBIfam" id="TIGR00067">
    <property type="entry name" value="glut_race"/>
    <property type="match status" value="1"/>
</dbReference>
<sequence length="270" mass="28872">MHSRFIGIFDSGVGGLAVYRAARELLPHSAFVYVADSGFAPYGDREPRYIANRVIEITDALVKSGAQALVIACNTATVTTVSELRAKHALPIIGIEPAIKPATALSTRGKIVVLTTQRTAESDAVARLCQRYGSNSHIVLQACPGLADYVEAGEVDSIEVNEMLKQYLAPAIAIAADVIVLGCTHFTFLTAQIQRLVGPDVTIIEPSIAVAQQLARQLVLTSPDLSHEACATETFYTTALASNTVSTVMSKLLERPIDVLTANHLGLECR</sequence>
<reference evidence="9" key="1">
    <citation type="submission" date="2015-03" db="EMBL/GenBank/DDBJ databases">
        <title>Draft genome sequence of a novel methanotroph (Sn10-6) isolated from flooded ricefield rhizosphere in India.</title>
        <authorList>
            <person name="Pandit P.S."/>
            <person name="Pore S.D."/>
            <person name="Arora P."/>
            <person name="Kapse N.G."/>
            <person name="Dhakephalkar P.K."/>
            <person name="Rahalkar M.C."/>
        </authorList>
    </citation>
    <scope>NUCLEOTIDE SEQUENCE [LARGE SCALE GENOMIC DNA]</scope>
    <source>
        <strain evidence="9">Sn10-6</strain>
    </source>
</reference>
<dbReference type="GO" id="GO:0009252">
    <property type="term" value="P:peptidoglycan biosynthetic process"/>
    <property type="evidence" value="ECO:0007669"/>
    <property type="project" value="UniProtKB-UniRule"/>
</dbReference>
<dbReference type="UniPathway" id="UPA00219"/>
<dbReference type="GO" id="GO:0008881">
    <property type="term" value="F:glutamate racemase activity"/>
    <property type="evidence" value="ECO:0007669"/>
    <property type="project" value="UniProtKB-UniRule"/>
</dbReference>
<proteinExistence type="inferred from homology"/>
<evidence type="ECO:0000256" key="2">
    <source>
        <dbReference type="ARBA" id="ARBA00013090"/>
    </source>
</evidence>
<comment type="function">
    <text evidence="7">Provides the (R)-glutamate required for cell wall biosynthesis.</text>
</comment>
<keyword evidence="9" id="KW-1185">Reference proteome</keyword>
<dbReference type="RefSeq" id="WP_045779010.1">
    <property type="nucleotide sequence ID" value="NZ_LAJX01000090.1"/>
</dbReference>
<dbReference type="InterPro" id="IPR015942">
    <property type="entry name" value="Asp/Glu/hydantoin_racemase"/>
</dbReference>
<dbReference type="PROSITE" id="PS00923">
    <property type="entry name" value="ASP_GLU_RACEMASE_1"/>
    <property type="match status" value="1"/>
</dbReference>
<gene>
    <name evidence="7" type="primary">murI</name>
    <name evidence="8" type="ORF">VZ94_09285</name>
</gene>
<evidence type="ECO:0000256" key="5">
    <source>
        <dbReference type="ARBA" id="ARBA00023235"/>
    </source>
</evidence>
<dbReference type="PANTHER" id="PTHR21198:SF2">
    <property type="entry name" value="GLUTAMATE RACEMASE"/>
    <property type="match status" value="1"/>
</dbReference>
<comment type="catalytic activity">
    <reaction evidence="1 7">
        <text>L-glutamate = D-glutamate</text>
        <dbReference type="Rhea" id="RHEA:12813"/>
        <dbReference type="ChEBI" id="CHEBI:29985"/>
        <dbReference type="ChEBI" id="CHEBI:29986"/>
        <dbReference type="EC" id="5.1.1.3"/>
    </reaction>
</comment>
<evidence type="ECO:0000256" key="6">
    <source>
        <dbReference type="ARBA" id="ARBA00023316"/>
    </source>
</evidence>
<reference evidence="8 9" key="2">
    <citation type="journal article" date="2016" name="Microb. Ecol.">
        <title>Genome Characteristics of a Novel Type I Methanotroph (Sn10-6) Isolated from a Flooded Indian Rice Field.</title>
        <authorList>
            <person name="Rahalkar M.C."/>
            <person name="Pandit P.S."/>
            <person name="Dhakephalkar P.K."/>
            <person name="Pore S."/>
            <person name="Arora P."/>
            <person name="Kapse N."/>
        </authorList>
    </citation>
    <scope>NUCLEOTIDE SEQUENCE [LARGE SCALE GENOMIC DNA]</scope>
    <source>
        <strain evidence="8 9">Sn10-6</strain>
    </source>
</reference>
<keyword evidence="6 7" id="KW-0961">Cell wall biogenesis/degradation</keyword>
<evidence type="ECO:0000313" key="8">
    <source>
        <dbReference type="EMBL" id="KJV06740.1"/>
    </source>
</evidence>
<feature type="binding site" evidence="7">
    <location>
        <begin position="42"/>
        <end position="43"/>
    </location>
    <ligand>
        <name>substrate</name>
    </ligand>
</feature>
<dbReference type="PANTHER" id="PTHR21198">
    <property type="entry name" value="GLUTAMATE RACEMASE"/>
    <property type="match status" value="1"/>
</dbReference>
<keyword evidence="5 7" id="KW-0413">Isomerase</keyword>
<feature type="binding site" evidence="7">
    <location>
        <begin position="10"/>
        <end position="11"/>
    </location>
    <ligand>
        <name>substrate</name>
    </ligand>
</feature>
<dbReference type="Proteomes" id="UP000033684">
    <property type="component" value="Unassembled WGS sequence"/>
</dbReference>
<dbReference type="Pfam" id="PF01177">
    <property type="entry name" value="Asp_Glu_race"/>
    <property type="match status" value="1"/>
</dbReference>
<dbReference type="GO" id="GO:0071555">
    <property type="term" value="P:cell wall organization"/>
    <property type="evidence" value="ECO:0007669"/>
    <property type="project" value="UniProtKB-KW"/>
</dbReference>
<dbReference type="HAMAP" id="MF_00258">
    <property type="entry name" value="Glu_racemase"/>
    <property type="match status" value="1"/>
</dbReference>
<dbReference type="InterPro" id="IPR004391">
    <property type="entry name" value="Glu_race"/>
</dbReference>
<dbReference type="Gene3D" id="3.40.50.1860">
    <property type="match status" value="2"/>
</dbReference>
<dbReference type="InterPro" id="IPR001920">
    <property type="entry name" value="Asp/Glu_race"/>
</dbReference>